<dbReference type="PANTHER" id="PTHR34800:SF1">
    <property type="entry name" value="TETRAPYRROLE-BINDING PROTEIN, CHLOROPLASTIC"/>
    <property type="match status" value="1"/>
</dbReference>
<dbReference type="SUPFAM" id="SSF140869">
    <property type="entry name" value="GUN4-like"/>
    <property type="match status" value="1"/>
</dbReference>
<dbReference type="GO" id="GO:0030288">
    <property type="term" value="C:outer membrane-bounded periplasmic space"/>
    <property type="evidence" value="ECO:0007669"/>
    <property type="project" value="TreeGrafter"/>
</dbReference>
<dbReference type="Gene3D" id="1.10.10.1770">
    <property type="entry name" value="Gun4-like"/>
    <property type="match status" value="1"/>
</dbReference>
<dbReference type="AlphaFoldDB" id="A0A977PWI2"/>
<dbReference type="KEGG" id="wna:KA717_04440"/>
<dbReference type="EMBL" id="CP073041">
    <property type="protein sequence ID" value="UXE62111.1"/>
    <property type="molecule type" value="Genomic_DNA"/>
</dbReference>
<protein>
    <submittedName>
        <fullName evidence="2">GUN4 domain-containing protein</fullName>
    </submittedName>
</protein>
<name>A0A977PWI2_9CYAN</name>
<dbReference type="Proteomes" id="UP001065613">
    <property type="component" value="Chromosome"/>
</dbReference>
<dbReference type="Gene3D" id="1.25.40.620">
    <property type="match status" value="1"/>
</dbReference>
<dbReference type="Pfam" id="PF05419">
    <property type="entry name" value="GUN4"/>
    <property type="match status" value="1"/>
</dbReference>
<feature type="domain" description="GUN4-like" evidence="1">
    <location>
        <begin position="50"/>
        <end position="182"/>
    </location>
</feature>
<dbReference type="GO" id="GO:0046906">
    <property type="term" value="F:tetrapyrrole binding"/>
    <property type="evidence" value="ECO:0007669"/>
    <property type="project" value="TreeGrafter"/>
</dbReference>
<evidence type="ECO:0000259" key="1">
    <source>
        <dbReference type="Pfam" id="PF05419"/>
    </source>
</evidence>
<sequence>MSDLTSPDPINPSNLSDPSQQWAVLSEQVATLTQRVTSLEEKLLLVPDIERYSRLQQFLSSGHFQEADLETNQVILETVAMKRDDLAPEILSKFPCNVLQVIDRLWRTYSQDRFGFSIQLEIYEKGGGNLDSLRTQDRKIMASFAREVGWMVDGQVRFDVYDQWDFSLNAPRGCFPAIWWKSPYGLKMVTFFFMRLFECNI</sequence>
<proteinExistence type="predicted"/>
<reference evidence="2" key="1">
    <citation type="submission" date="2021-04" db="EMBL/GenBank/DDBJ databases">
        <title>Genome sequence of Woronichinia naegeliana from Washington state freshwater lake bloom.</title>
        <authorList>
            <person name="Dreher T.W."/>
        </authorList>
    </citation>
    <scope>NUCLEOTIDE SEQUENCE</scope>
    <source>
        <strain evidence="2">WA131</strain>
    </source>
</reference>
<dbReference type="InterPro" id="IPR037215">
    <property type="entry name" value="GUN4-like_sf"/>
</dbReference>
<dbReference type="InterPro" id="IPR008629">
    <property type="entry name" value="GUN4-like"/>
</dbReference>
<organism evidence="2">
    <name type="scientific">Woronichinia naegeliana WA131</name>
    <dbReference type="NCBI Taxonomy" id="2824559"/>
    <lineage>
        <taxon>Bacteria</taxon>
        <taxon>Bacillati</taxon>
        <taxon>Cyanobacteriota</taxon>
        <taxon>Cyanophyceae</taxon>
        <taxon>Synechococcales</taxon>
        <taxon>Coelosphaeriaceae</taxon>
        <taxon>Woronichinia</taxon>
    </lineage>
</organism>
<dbReference type="PANTHER" id="PTHR34800">
    <property type="entry name" value="TETRAPYRROLE-BINDING PROTEIN, CHLOROPLASTIC"/>
    <property type="match status" value="1"/>
</dbReference>
<dbReference type="CDD" id="cd16383">
    <property type="entry name" value="GUN4"/>
    <property type="match status" value="1"/>
</dbReference>
<gene>
    <name evidence="2" type="ORF">KA717_04440</name>
</gene>
<evidence type="ECO:0000313" key="2">
    <source>
        <dbReference type="EMBL" id="UXE62111.1"/>
    </source>
</evidence>
<accession>A0A977PWI2</accession>